<gene>
    <name evidence="1" type="ORF">PSON_ATCC_30995.1.T0100004</name>
</gene>
<comment type="caution">
    <text evidence="1">The sequence shown here is derived from an EMBL/GenBank/DDBJ whole genome shotgun (WGS) entry which is preliminary data.</text>
</comment>
<keyword evidence="2" id="KW-1185">Reference proteome</keyword>
<evidence type="ECO:0000313" key="1">
    <source>
        <dbReference type="EMBL" id="CAD8055985.1"/>
    </source>
</evidence>
<proteinExistence type="predicted"/>
<accession>A0A8S1KQ63</accession>
<protein>
    <submittedName>
        <fullName evidence="1">Uncharacterized protein</fullName>
    </submittedName>
</protein>
<reference evidence="1" key="1">
    <citation type="submission" date="2021-01" db="EMBL/GenBank/DDBJ databases">
        <authorList>
            <consortium name="Genoscope - CEA"/>
            <person name="William W."/>
        </authorList>
    </citation>
    <scope>NUCLEOTIDE SEQUENCE</scope>
</reference>
<sequence length="56" mass="6760">MIDQLGIRKEKELIALYDEKINRQTQIVQLKELNIQLRGFKNPYIERGQVFVQRIM</sequence>
<dbReference type="Proteomes" id="UP000692954">
    <property type="component" value="Unassembled WGS sequence"/>
</dbReference>
<dbReference type="AlphaFoldDB" id="A0A8S1KQ63"/>
<evidence type="ECO:0000313" key="2">
    <source>
        <dbReference type="Proteomes" id="UP000692954"/>
    </source>
</evidence>
<dbReference type="EMBL" id="CAJJDN010000010">
    <property type="protein sequence ID" value="CAD8055985.1"/>
    <property type="molecule type" value="Genomic_DNA"/>
</dbReference>
<name>A0A8S1KQ63_9CILI</name>
<organism evidence="1 2">
    <name type="scientific">Paramecium sonneborni</name>
    <dbReference type="NCBI Taxonomy" id="65129"/>
    <lineage>
        <taxon>Eukaryota</taxon>
        <taxon>Sar</taxon>
        <taxon>Alveolata</taxon>
        <taxon>Ciliophora</taxon>
        <taxon>Intramacronucleata</taxon>
        <taxon>Oligohymenophorea</taxon>
        <taxon>Peniculida</taxon>
        <taxon>Parameciidae</taxon>
        <taxon>Paramecium</taxon>
    </lineage>
</organism>